<comment type="similarity">
    <text evidence="1">Belongs to the methyltransferase superfamily.</text>
</comment>
<dbReference type="EMBL" id="JADGJH010000155">
    <property type="protein sequence ID" value="KAJ3135772.1"/>
    <property type="molecule type" value="Genomic_DNA"/>
</dbReference>
<dbReference type="SMART" id="SM00066">
    <property type="entry name" value="GAL4"/>
    <property type="match status" value="1"/>
</dbReference>
<dbReference type="SUPFAM" id="SSF57701">
    <property type="entry name" value="Zn2/Cys6 DNA-binding domain"/>
    <property type="match status" value="1"/>
</dbReference>
<protein>
    <recommendedName>
        <fullName evidence="5">Zn(2)-C6 fungal-type domain-containing protein</fullName>
    </recommendedName>
</protein>
<dbReference type="PANTHER" id="PTHR12176:SF80">
    <property type="entry name" value="EEF1A LYSINE METHYLTRANSFERASE 4"/>
    <property type="match status" value="1"/>
</dbReference>
<dbReference type="GO" id="GO:0008270">
    <property type="term" value="F:zinc ion binding"/>
    <property type="evidence" value="ECO:0007669"/>
    <property type="project" value="InterPro"/>
</dbReference>
<evidence type="ECO:0000256" key="3">
    <source>
        <dbReference type="ARBA" id="ARBA00022679"/>
    </source>
</evidence>
<dbReference type="Gene3D" id="3.40.50.150">
    <property type="entry name" value="Vaccinia Virus protein VP39"/>
    <property type="match status" value="1"/>
</dbReference>
<reference evidence="6" key="1">
    <citation type="submission" date="2020-05" db="EMBL/GenBank/DDBJ databases">
        <title>Phylogenomic resolution of chytrid fungi.</title>
        <authorList>
            <person name="Stajich J.E."/>
            <person name="Amses K."/>
            <person name="Simmons R."/>
            <person name="Seto K."/>
            <person name="Myers J."/>
            <person name="Bonds A."/>
            <person name="Quandt C.A."/>
            <person name="Barry K."/>
            <person name="Liu P."/>
            <person name="Grigoriev I."/>
            <person name="Longcore J.E."/>
            <person name="James T.Y."/>
        </authorList>
    </citation>
    <scope>NUCLEOTIDE SEQUENCE</scope>
    <source>
        <strain evidence="6">JEL0513</strain>
    </source>
</reference>
<dbReference type="PANTHER" id="PTHR12176">
    <property type="entry name" value="SAM-DEPENDENT METHYLTRANSFERASE SUPERFAMILY PROTEIN"/>
    <property type="match status" value="1"/>
</dbReference>
<evidence type="ECO:0000256" key="4">
    <source>
        <dbReference type="SAM" id="MobiDB-lite"/>
    </source>
</evidence>
<feature type="region of interest" description="Disordered" evidence="4">
    <location>
        <begin position="537"/>
        <end position="607"/>
    </location>
</feature>
<evidence type="ECO:0000259" key="5">
    <source>
        <dbReference type="PROSITE" id="PS50048"/>
    </source>
</evidence>
<dbReference type="Pfam" id="PF13847">
    <property type="entry name" value="Methyltransf_31"/>
    <property type="match status" value="1"/>
</dbReference>
<comment type="caution">
    <text evidence="6">The sequence shown here is derived from an EMBL/GenBank/DDBJ whole genome shotgun (WGS) entry which is preliminary data.</text>
</comment>
<dbReference type="PROSITE" id="PS50048">
    <property type="entry name" value="ZN2_CY6_FUNGAL_2"/>
    <property type="match status" value="1"/>
</dbReference>
<evidence type="ECO:0000313" key="7">
    <source>
        <dbReference type="Proteomes" id="UP001211907"/>
    </source>
</evidence>
<proteinExistence type="inferred from homology"/>
<feature type="compositionally biased region" description="Low complexity" evidence="4">
    <location>
        <begin position="537"/>
        <end position="580"/>
    </location>
</feature>
<dbReference type="GO" id="GO:0032259">
    <property type="term" value="P:methylation"/>
    <property type="evidence" value="ECO:0007669"/>
    <property type="project" value="UniProtKB-KW"/>
</dbReference>
<dbReference type="CDD" id="cd00067">
    <property type="entry name" value="GAL4"/>
    <property type="match status" value="1"/>
</dbReference>
<keyword evidence="3" id="KW-0808">Transferase</keyword>
<dbReference type="InterPro" id="IPR001138">
    <property type="entry name" value="Zn2Cys6_DnaBD"/>
</dbReference>
<dbReference type="InterPro" id="IPR036864">
    <property type="entry name" value="Zn2-C6_fun-type_DNA-bd_sf"/>
</dbReference>
<evidence type="ECO:0000256" key="2">
    <source>
        <dbReference type="ARBA" id="ARBA00022603"/>
    </source>
</evidence>
<dbReference type="Proteomes" id="UP001211907">
    <property type="component" value="Unassembled WGS sequence"/>
</dbReference>
<sequence length="607" mass="66836">MQEEGVEDNTQFASQEYWDTRYKKEAESQLEPETFEWVKGWPFYSAVITPLIPSAHSSILHLGCGNSRFAIDMFEQAGFTNHTNLDYSPAVIEMMRRKFAVFESVKWIVGDIFELDKAVSGETFDVVFDKGTLDAFLTGFPDDDPWDPSPECLSLVKRYMEQVHSVVKPSGVFVHITWAQPHFRKSLVQITGMEVNVKKVGTDWEYFVYVFNTVTMNSAATTSTTSLHPFPNQCTTTNKRLKSCEGCRLSNRKCDRKAPCKRCIHLNLPCIYSNNSTRNKKYKDLKKTLKDGTAAASASASTATSPDLFGAVEVEEAEFVGGEKLVFTNGCAVAAPSPAFLTTEENINSNSNNSTANYNLPANFWPNLSSPAVAEAHAVLMSDLQHSENNMYLDQDSLDSIEIAAQIEEFLGRDNSTSNNEPLVQASSNPSAIADIDFSDFLMNIFANSPSQQQPLPVVAAVTVAAPIFDNLEAFPIDNELDPFQYFNSLPASLDPPTHSNPITHGTVANNIPIISNDSAVSNIVFTLPSQFNFSLSSGSSKGSQQQEELKQQQRSNSSSLSSSSSSTTSSSPYSSTSDSPLRFPNRESPAFPMLEIADGTDEFSLF</sequence>
<dbReference type="InterPro" id="IPR029063">
    <property type="entry name" value="SAM-dependent_MTases_sf"/>
</dbReference>
<dbReference type="InterPro" id="IPR025714">
    <property type="entry name" value="Methyltranfer_dom"/>
</dbReference>
<dbReference type="GO" id="GO:0000981">
    <property type="term" value="F:DNA-binding transcription factor activity, RNA polymerase II-specific"/>
    <property type="evidence" value="ECO:0007669"/>
    <property type="project" value="InterPro"/>
</dbReference>
<dbReference type="GO" id="GO:0008168">
    <property type="term" value="F:methyltransferase activity"/>
    <property type="evidence" value="ECO:0007669"/>
    <property type="project" value="UniProtKB-KW"/>
</dbReference>
<dbReference type="CDD" id="cd02440">
    <property type="entry name" value="AdoMet_MTases"/>
    <property type="match status" value="1"/>
</dbReference>
<dbReference type="Pfam" id="PF00172">
    <property type="entry name" value="Zn_clus"/>
    <property type="match status" value="1"/>
</dbReference>
<dbReference type="SUPFAM" id="SSF53335">
    <property type="entry name" value="S-adenosyl-L-methionine-dependent methyltransferases"/>
    <property type="match status" value="1"/>
</dbReference>
<keyword evidence="2" id="KW-0489">Methyltransferase</keyword>
<keyword evidence="7" id="KW-1185">Reference proteome</keyword>
<accession>A0AAD5T781</accession>
<evidence type="ECO:0000313" key="6">
    <source>
        <dbReference type="EMBL" id="KAJ3135772.1"/>
    </source>
</evidence>
<evidence type="ECO:0000256" key="1">
    <source>
        <dbReference type="ARBA" id="ARBA00008361"/>
    </source>
</evidence>
<dbReference type="InterPro" id="IPR051419">
    <property type="entry name" value="Lys/N-term_MeTrsfase_sf"/>
</dbReference>
<feature type="domain" description="Zn(2)-C6 fungal-type" evidence="5">
    <location>
        <begin position="243"/>
        <end position="272"/>
    </location>
</feature>
<name>A0AAD5T781_9FUNG</name>
<organism evidence="6 7">
    <name type="scientific">Physocladia obscura</name>
    <dbReference type="NCBI Taxonomy" id="109957"/>
    <lineage>
        <taxon>Eukaryota</taxon>
        <taxon>Fungi</taxon>
        <taxon>Fungi incertae sedis</taxon>
        <taxon>Chytridiomycota</taxon>
        <taxon>Chytridiomycota incertae sedis</taxon>
        <taxon>Chytridiomycetes</taxon>
        <taxon>Chytridiales</taxon>
        <taxon>Chytriomycetaceae</taxon>
        <taxon>Physocladia</taxon>
    </lineage>
</organism>
<dbReference type="Gene3D" id="4.10.240.10">
    <property type="entry name" value="Zn(2)-C6 fungal-type DNA-binding domain"/>
    <property type="match status" value="1"/>
</dbReference>
<gene>
    <name evidence="6" type="ORF">HK100_002363</name>
</gene>
<dbReference type="AlphaFoldDB" id="A0AAD5T781"/>